<organism evidence="2 3">
    <name type="scientific">Cirrhinus mrigala</name>
    <name type="common">Mrigala</name>
    <dbReference type="NCBI Taxonomy" id="683832"/>
    <lineage>
        <taxon>Eukaryota</taxon>
        <taxon>Metazoa</taxon>
        <taxon>Chordata</taxon>
        <taxon>Craniata</taxon>
        <taxon>Vertebrata</taxon>
        <taxon>Euteleostomi</taxon>
        <taxon>Actinopterygii</taxon>
        <taxon>Neopterygii</taxon>
        <taxon>Teleostei</taxon>
        <taxon>Ostariophysi</taxon>
        <taxon>Cypriniformes</taxon>
        <taxon>Cyprinidae</taxon>
        <taxon>Labeoninae</taxon>
        <taxon>Labeonini</taxon>
        <taxon>Cirrhinus</taxon>
    </lineage>
</organism>
<dbReference type="InterPro" id="IPR011992">
    <property type="entry name" value="EF-hand-dom_pair"/>
</dbReference>
<dbReference type="PANTHER" id="PTHR12268">
    <property type="entry name" value="E3 UBIQUITIN-PROTEIN LIGASE KCMF1"/>
    <property type="match status" value="1"/>
</dbReference>
<dbReference type="Pfam" id="PF09069">
    <property type="entry name" value="EF-hand_3"/>
    <property type="match status" value="1"/>
</dbReference>
<feature type="domain" description="EF-hand" evidence="1">
    <location>
        <begin position="1"/>
        <end position="50"/>
    </location>
</feature>
<feature type="non-terminal residue" evidence="2">
    <location>
        <position position="1"/>
    </location>
</feature>
<gene>
    <name evidence="2" type="ORF">M9458_040898</name>
</gene>
<proteinExistence type="predicted"/>
<dbReference type="AlphaFoldDB" id="A0ABD0NV53"/>
<accession>A0ABD0NV53</accession>
<reference evidence="2 3" key="1">
    <citation type="submission" date="2024-05" db="EMBL/GenBank/DDBJ databases">
        <title>Genome sequencing and assembly of Indian major carp, Cirrhinus mrigala (Hamilton, 1822).</title>
        <authorList>
            <person name="Mohindra V."/>
            <person name="Chowdhury L.M."/>
            <person name="Lal K."/>
            <person name="Jena J.K."/>
        </authorList>
    </citation>
    <scope>NUCLEOTIDE SEQUENCE [LARGE SCALE GENOMIC DNA]</scope>
    <source>
        <strain evidence="2">CM1030</strain>
        <tissue evidence="2">Blood</tissue>
    </source>
</reference>
<evidence type="ECO:0000313" key="3">
    <source>
        <dbReference type="Proteomes" id="UP001529510"/>
    </source>
</evidence>
<dbReference type="Gene3D" id="1.10.238.10">
    <property type="entry name" value="EF-hand"/>
    <property type="match status" value="1"/>
</dbReference>
<evidence type="ECO:0000313" key="2">
    <source>
        <dbReference type="EMBL" id="KAL0165145.1"/>
    </source>
</evidence>
<dbReference type="InterPro" id="IPR050774">
    <property type="entry name" value="KCMF1/Dystrophin"/>
</dbReference>
<protein>
    <recommendedName>
        <fullName evidence="1">EF-hand domain-containing protein</fullName>
    </recommendedName>
</protein>
<dbReference type="Proteomes" id="UP001529510">
    <property type="component" value="Unassembled WGS sequence"/>
</dbReference>
<dbReference type="PANTHER" id="PTHR12268:SF22">
    <property type="entry name" value="DYSTROBREVIN BETA"/>
    <property type="match status" value="1"/>
</dbReference>
<evidence type="ECO:0000259" key="1">
    <source>
        <dbReference type="Pfam" id="PF09069"/>
    </source>
</evidence>
<name>A0ABD0NV53_CIRMR</name>
<dbReference type="EMBL" id="JAMKFB020000020">
    <property type="protein sequence ID" value="KAL0165145.1"/>
    <property type="molecule type" value="Genomic_DNA"/>
</dbReference>
<comment type="caution">
    <text evidence="2">The sequence shown here is derived from an EMBL/GenBank/DDBJ whole genome shotgun (WGS) entry which is preliminary data.</text>
</comment>
<dbReference type="SUPFAM" id="SSF47473">
    <property type="entry name" value="EF-hand"/>
    <property type="match status" value="1"/>
</dbReference>
<sequence length="51" mass="5795">IFSQISDTHGAMVMSKFDHFLREALKLPAAVFEGPSFGYMDHFARSCFPQQ</sequence>
<dbReference type="InterPro" id="IPR015154">
    <property type="entry name" value="EF-hand_dom_typ2"/>
</dbReference>
<keyword evidence="3" id="KW-1185">Reference proteome</keyword>
<feature type="non-terminal residue" evidence="2">
    <location>
        <position position="51"/>
    </location>
</feature>